<keyword evidence="5" id="KW-1185">Reference proteome</keyword>
<evidence type="ECO:0000256" key="2">
    <source>
        <dbReference type="SAM" id="SignalP"/>
    </source>
</evidence>
<reference evidence="4" key="1">
    <citation type="submission" date="2023-10" db="EMBL/GenBank/DDBJ databases">
        <authorList>
            <person name="Chen Y."/>
            <person name="Shah S."/>
            <person name="Dougan E. K."/>
            <person name="Thang M."/>
            <person name="Chan C."/>
        </authorList>
    </citation>
    <scope>NUCLEOTIDE SEQUENCE [LARGE SCALE GENOMIC DNA]</scope>
</reference>
<dbReference type="InterPro" id="IPR039329">
    <property type="entry name" value="SIAE"/>
</dbReference>
<protein>
    <recommendedName>
        <fullName evidence="3">Sialate O-acetylesterase domain-containing protein</fullName>
    </recommendedName>
</protein>
<dbReference type="Gene3D" id="3.40.50.1110">
    <property type="entry name" value="SGNH hydrolase"/>
    <property type="match status" value="1"/>
</dbReference>
<evidence type="ECO:0000256" key="1">
    <source>
        <dbReference type="ARBA" id="ARBA00022801"/>
    </source>
</evidence>
<organism evidence="4 5">
    <name type="scientific">Prorocentrum cordatum</name>
    <dbReference type="NCBI Taxonomy" id="2364126"/>
    <lineage>
        <taxon>Eukaryota</taxon>
        <taxon>Sar</taxon>
        <taxon>Alveolata</taxon>
        <taxon>Dinophyceae</taxon>
        <taxon>Prorocentrales</taxon>
        <taxon>Prorocentraceae</taxon>
        <taxon>Prorocentrum</taxon>
    </lineage>
</organism>
<accession>A0ABN9PMV5</accession>
<dbReference type="InterPro" id="IPR005181">
    <property type="entry name" value="SASA"/>
</dbReference>
<dbReference type="SUPFAM" id="SSF52266">
    <property type="entry name" value="SGNH hydrolase"/>
    <property type="match status" value="1"/>
</dbReference>
<feature type="domain" description="Sialate O-acetylesterase" evidence="3">
    <location>
        <begin position="222"/>
        <end position="354"/>
    </location>
</feature>
<dbReference type="PANTHER" id="PTHR22901">
    <property type="entry name" value="SIALATE O-ACETYLESTERASE"/>
    <property type="match status" value="1"/>
</dbReference>
<feature type="chain" id="PRO_5047439700" description="Sialate O-acetylesterase domain-containing protein" evidence="2">
    <location>
        <begin position="18"/>
        <end position="567"/>
    </location>
</feature>
<evidence type="ECO:0000313" key="5">
    <source>
        <dbReference type="Proteomes" id="UP001189429"/>
    </source>
</evidence>
<comment type="caution">
    <text evidence="4">The sequence shown here is derived from an EMBL/GenBank/DDBJ whole genome shotgun (WGS) entry which is preliminary data.</text>
</comment>
<name>A0ABN9PMV5_9DINO</name>
<feature type="signal peptide" evidence="2">
    <location>
        <begin position="1"/>
        <end position="17"/>
    </location>
</feature>
<dbReference type="Proteomes" id="UP001189429">
    <property type="component" value="Unassembled WGS sequence"/>
</dbReference>
<dbReference type="InterPro" id="IPR036514">
    <property type="entry name" value="SGNH_hydro_sf"/>
</dbReference>
<dbReference type="Pfam" id="PF03629">
    <property type="entry name" value="SASA"/>
    <property type="match status" value="1"/>
</dbReference>
<dbReference type="EMBL" id="CAUYUJ010000814">
    <property type="protein sequence ID" value="CAK0792695.1"/>
    <property type="molecule type" value="Genomic_DNA"/>
</dbReference>
<evidence type="ECO:0000259" key="3">
    <source>
        <dbReference type="Pfam" id="PF03629"/>
    </source>
</evidence>
<sequence length="567" mass="60028">MAPLALLAAVLVAPTAATFNLSNTLGDGMVLQRAPRRAVVWGFGDSGAKISTRVAGQTALNTTVGSDGVWRQALQPMAASAAPTDITFTDGIVTITLHGVLFGDVYMCSGQSNMQYTPLSMAGMNNLTAELAAADAYRGTIRFFTVGMETDCGQIDCSKPFSELAHGPSIRSNMSAPCRRGRSCRELWEPAGSSSLGRAAWDHFSAVCFLTARRIHDELGGEVPLGLISSNWGGTPVQSWEPNTGVLYNSMIAPFAVGPMALTGVMWYQGEANVGAAGYYAKAFPAMITGWRQAFANPALWFGFVQIAGFGYSRPSVRQQCEQSHSWAAGDLRQAQLAALALPNVGFTTAIDTGDWSNIHPPDKQNPSLRLANQALVQVYHKTVAGADFPVYAGSSVAVSQRKITVRVAIRGSLSGKPIKITSAAPLAATQSSTLGKPGSVPRNMCVTMLGYPRLPCDCGYPYIYGKFANGTTRFLNATAAIDADGTSVVLTAATLGDPFEPTASSYGRASWPMTLFFAEEGGNPVIPWYSNFSSADPWQPPEPGVAVLVPAVEEANGHVESPAVYI</sequence>
<proteinExistence type="predicted"/>
<keyword evidence="1" id="KW-0378">Hydrolase</keyword>
<dbReference type="PANTHER" id="PTHR22901:SF0">
    <property type="entry name" value="SIALATE O-ACETYLESTERASE"/>
    <property type="match status" value="1"/>
</dbReference>
<evidence type="ECO:0000313" key="4">
    <source>
        <dbReference type="EMBL" id="CAK0792695.1"/>
    </source>
</evidence>
<gene>
    <name evidence="4" type="ORF">PCOR1329_LOCUS3195</name>
</gene>
<keyword evidence="2" id="KW-0732">Signal</keyword>